<dbReference type="HAMAP" id="MF_00244">
    <property type="entry name" value="NaMN_adenylyltr"/>
    <property type="match status" value="1"/>
</dbReference>
<dbReference type="NCBIfam" id="TIGR00482">
    <property type="entry name" value="nicotinate (nicotinamide) nucleotide adenylyltransferase"/>
    <property type="match status" value="1"/>
</dbReference>
<dbReference type="Pfam" id="PF01467">
    <property type="entry name" value="CTP_transf_like"/>
    <property type="match status" value="1"/>
</dbReference>
<evidence type="ECO:0000259" key="11">
    <source>
        <dbReference type="Pfam" id="PF01467"/>
    </source>
</evidence>
<evidence type="ECO:0000256" key="10">
    <source>
        <dbReference type="HAMAP-Rule" id="MF_00244"/>
    </source>
</evidence>
<comment type="function">
    <text evidence="1 10">Catalyzes the reversible adenylation of nicotinate mononucleotide (NaMN) to nicotinic acid adenine dinucleotide (NaAD).</text>
</comment>
<dbReference type="GO" id="GO:0016779">
    <property type="term" value="F:nucleotidyltransferase activity"/>
    <property type="evidence" value="ECO:0007669"/>
    <property type="project" value="UniProtKB-KW"/>
</dbReference>
<sequence length="211" mass="24359">MTVTRQKITQIKVQVQPLSSDNKKRIGLLGGTFNPIHNGHLLIAEQVRSQLNLDKVLFMPDNMPPHVDQKEAIDAKKRLKMVQLAVMDNKHFGVEELELKRGGVSYTYDTLKELQLLHPENEYYFIIGGDMVAYLPKWYRIDELVKMVKFVGVQRPGYRQQSQYPVLWVDVPKFDISSSLIRQKIAQGGSIKYLVPDAVAEYIRKEGLYRE</sequence>
<dbReference type="InterPro" id="IPR005248">
    <property type="entry name" value="NadD/NMNAT"/>
</dbReference>
<dbReference type="Proteomes" id="UP000182089">
    <property type="component" value="Unassembled WGS sequence"/>
</dbReference>
<keyword evidence="8 10" id="KW-0520">NAD</keyword>
<reference evidence="12 13" key="1">
    <citation type="submission" date="2016-10" db="EMBL/GenBank/DDBJ databases">
        <authorList>
            <person name="Varghese N."/>
            <person name="Submissions S."/>
        </authorList>
    </citation>
    <scope>NUCLEOTIDE SEQUENCE [LARGE SCALE GENOMIC DNA]</scope>
    <source>
        <strain evidence="12 13">WC1T17</strain>
    </source>
</reference>
<keyword evidence="7 10" id="KW-0067">ATP-binding</keyword>
<protein>
    <recommendedName>
        <fullName evidence="10">Probable nicotinate-nucleotide adenylyltransferase</fullName>
        <ecNumber evidence="10">2.7.7.18</ecNumber>
    </recommendedName>
    <alternativeName>
        <fullName evidence="10">Deamido-NAD(+) diphosphorylase</fullName>
    </alternativeName>
    <alternativeName>
        <fullName evidence="10">Deamido-NAD(+) pyrophosphorylase</fullName>
    </alternativeName>
    <alternativeName>
        <fullName evidence="10">Nicotinate mononucleotide adenylyltransferase</fullName>
        <shortName evidence="10">NaMN adenylyltransferase</shortName>
    </alternativeName>
</protein>
<evidence type="ECO:0000256" key="7">
    <source>
        <dbReference type="ARBA" id="ARBA00022840"/>
    </source>
</evidence>
<dbReference type="EMBL" id="FOCC01000002">
    <property type="protein sequence ID" value="SEM40632.1"/>
    <property type="molecule type" value="Genomic_DNA"/>
</dbReference>
<keyword evidence="5 10" id="KW-0548">Nucleotidyltransferase</keyword>
<comment type="similarity">
    <text evidence="10">Belongs to the NadD family.</text>
</comment>
<keyword evidence="4 10" id="KW-0808">Transferase</keyword>
<dbReference type="PANTHER" id="PTHR39321:SF3">
    <property type="entry name" value="PHOSPHOPANTETHEINE ADENYLYLTRANSFERASE"/>
    <property type="match status" value="1"/>
</dbReference>
<dbReference type="CDD" id="cd02165">
    <property type="entry name" value="NMNAT"/>
    <property type="match status" value="1"/>
</dbReference>
<dbReference type="InterPro" id="IPR004821">
    <property type="entry name" value="Cyt_trans-like"/>
</dbReference>
<comment type="caution">
    <text evidence="12">The sequence shown here is derived from an EMBL/GenBank/DDBJ whole genome shotgun (WGS) entry which is preliminary data.</text>
</comment>
<dbReference type="Gene3D" id="3.40.50.620">
    <property type="entry name" value="HUPs"/>
    <property type="match status" value="1"/>
</dbReference>
<proteinExistence type="inferred from homology"/>
<evidence type="ECO:0000256" key="6">
    <source>
        <dbReference type="ARBA" id="ARBA00022741"/>
    </source>
</evidence>
<evidence type="ECO:0000256" key="9">
    <source>
        <dbReference type="ARBA" id="ARBA00048721"/>
    </source>
</evidence>
<keyword evidence="3 10" id="KW-0662">Pyridine nucleotide biosynthesis</keyword>
<accession>A0ABY1A9M4</accession>
<keyword evidence="6 10" id="KW-0547">Nucleotide-binding</keyword>
<organism evidence="12 13">
    <name type="scientific">Ligilactobacillus ruminis</name>
    <dbReference type="NCBI Taxonomy" id="1623"/>
    <lineage>
        <taxon>Bacteria</taxon>
        <taxon>Bacillati</taxon>
        <taxon>Bacillota</taxon>
        <taxon>Bacilli</taxon>
        <taxon>Lactobacillales</taxon>
        <taxon>Lactobacillaceae</taxon>
        <taxon>Ligilactobacillus</taxon>
    </lineage>
</organism>
<dbReference type="SUPFAM" id="SSF52374">
    <property type="entry name" value="Nucleotidylyl transferase"/>
    <property type="match status" value="1"/>
</dbReference>
<evidence type="ECO:0000313" key="13">
    <source>
        <dbReference type="Proteomes" id="UP000182089"/>
    </source>
</evidence>
<dbReference type="NCBIfam" id="TIGR00125">
    <property type="entry name" value="cyt_tran_rel"/>
    <property type="match status" value="1"/>
</dbReference>
<dbReference type="PANTHER" id="PTHR39321">
    <property type="entry name" value="NICOTINATE-NUCLEOTIDE ADENYLYLTRANSFERASE-RELATED"/>
    <property type="match status" value="1"/>
</dbReference>
<evidence type="ECO:0000256" key="5">
    <source>
        <dbReference type="ARBA" id="ARBA00022695"/>
    </source>
</evidence>
<gene>
    <name evidence="10" type="primary">nadD</name>
    <name evidence="12" type="ORF">SAMN05216431_102102</name>
</gene>
<evidence type="ECO:0000313" key="12">
    <source>
        <dbReference type="EMBL" id="SEM40632.1"/>
    </source>
</evidence>
<name>A0ABY1A9M4_9LACO</name>
<comment type="catalytic activity">
    <reaction evidence="9 10">
        <text>nicotinate beta-D-ribonucleotide + ATP + H(+) = deamido-NAD(+) + diphosphate</text>
        <dbReference type="Rhea" id="RHEA:22860"/>
        <dbReference type="ChEBI" id="CHEBI:15378"/>
        <dbReference type="ChEBI" id="CHEBI:30616"/>
        <dbReference type="ChEBI" id="CHEBI:33019"/>
        <dbReference type="ChEBI" id="CHEBI:57502"/>
        <dbReference type="ChEBI" id="CHEBI:58437"/>
        <dbReference type="EC" id="2.7.7.18"/>
    </reaction>
</comment>
<comment type="pathway">
    <text evidence="2 10">Cofactor biosynthesis; NAD(+) biosynthesis; deamido-NAD(+) from nicotinate D-ribonucleotide: step 1/1.</text>
</comment>
<evidence type="ECO:0000256" key="4">
    <source>
        <dbReference type="ARBA" id="ARBA00022679"/>
    </source>
</evidence>
<evidence type="ECO:0000256" key="8">
    <source>
        <dbReference type="ARBA" id="ARBA00023027"/>
    </source>
</evidence>
<dbReference type="NCBIfam" id="NF000840">
    <property type="entry name" value="PRK00071.1-3"/>
    <property type="match status" value="1"/>
</dbReference>
<evidence type="ECO:0000256" key="3">
    <source>
        <dbReference type="ARBA" id="ARBA00022642"/>
    </source>
</evidence>
<dbReference type="EC" id="2.7.7.18" evidence="10"/>
<dbReference type="InterPro" id="IPR014729">
    <property type="entry name" value="Rossmann-like_a/b/a_fold"/>
</dbReference>
<feature type="domain" description="Cytidyltransferase-like" evidence="11">
    <location>
        <begin position="28"/>
        <end position="184"/>
    </location>
</feature>
<evidence type="ECO:0000256" key="2">
    <source>
        <dbReference type="ARBA" id="ARBA00005019"/>
    </source>
</evidence>
<evidence type="ECO:0000256" key="1">
    <source>
        <dbReference type="ARBA" id="ARBA00002324"/>
    </source>
</evidence>
<dbReference type="NCBIfam" id="NF000841">
    <property type="entry name" value="PRK00071.1-4"/>
    <property type="match status" value="1"/>
</dbReference>